<dbReference type="InterPro" id="IPR049235">
    <property type="entry name" value="DUF6832"/>
</dbReference>
<dbReference type="VEuPathDB" id="PiroplasmaDB:TA19880"/>
<evidence type="ECO:0000313" key="3">
    <source>
        <dbReference type="EMBL" id="SVP89429.1"/>
    </source>
</evidence>
<protein>
    <recommendedName>
        <fullName evidence="1">RAP domain-containing protein</fullName>
    </recommendedName>
</protein>
<dbReference type="AlphaFoldDB" id="A0A3B0MFL5"/>
<dbReference type="InterPro" id="IPR013584">
    <property type="entry name" value="RAP"/>
</dbReference>
<dbReference type="PROSITE" id="PS51286">
    <property type="entry name" value="RAP"/>
    <property type="match status" value="1"/>
</dbReference>
<gene>
    <name evidence="2" type="ORF">TAT_000012100</name>
    <name evidence="3" type="ORF">TAV_000011900</name>
</gene>
<reference evidence="2" key="1">
    <citation type="submission" date="2018-07" db="EMBL/GenBank/DDBJ databases">
        <authorList>
            <person name="Quirk P.G."/>
            <person name="Krulwich T.A."/>
        </authorList>
    </citation>
    <scope>NUCLEOTIDE SEQUENCE</scope>
    <source>
        <strain evidence="2">Anand</strain>
    </source>
</reference>
<name>A0A3B0MFL5_THEAN</name>
<evidence type="ECO:0000313" key="2">
    <source>
        <dbReference type="EMBL" id="SVP88258.1"/>
    </source>
</evidence>
<organism evidence="2">
    <name type="scientific">Theileria annulata</name>
    <dbReference type="NCBI Taxonomy" id="5874"/>
    <lineage>
        <taxon>Eukaryota</taxon>
        <taxon>Sar</taxon>
        <taxon>Alveolata</taxon>
        <taxon>Apicomplexa</taxon>
        <taxon>Aconoidasida</taxon>
        <taxon>Piroplasmida</taxon>
        <taxon>Theileriidae</taxon>
        <taxon>Theileria</taxon>
    </lineage>
</organism>
<sequence>MIRLRPHLRSLQSHVSSGQIPTREYLESFEPKSLRRLKVFDQTPPEDIRKTFFEKLTSHYSNPRSILRLYRKYISVDDYPCYSWLVRCFCQLGNSFSFNSFWSPRDRQALVSLPLFRYLVFDLIERKHYIHPRHVPRMIFALSALEYRSWPLLTQLLELVQKHLKDWRISTMAIMVGCLVKLGLDNVPHNSNVLTNVTSLLLNEIESRDPSDSSPFDWAILAYSLVLTNRYEWPNHENASLPIFLSRACNGLNLENLPLSGWTQYYLYISLYCTDVEKPRNEVEIKESVPPEIQQSLHTRWLNEILIHSQPQGSEMLQKDVDTVLEGLGNTEGLINCSVGRGDDEQHCLFTGHLFPNRKLCFEYNYLMPMLDGTPVESGLVSFRRRLFNKFGYNTAVIHRHQWENLTILEKEEQLLQILSKFPIIESSLYESKPEPKTFEGSNYKYLKHLRPKITTWPPDKITL</sequence>
<dbReference type="Pfam" id="PF20725">
    <property type="entry name" value="DUF6832"/>
    <property type="match status" value="1"/>
</dbReference>
<dbReference type="Pfam" id="PF20724">
    <property type="entry name" value="DUF6831"/>
    <property type="match status" value="1"/>
</dbReference>
<dbReference type="EMBL" id="UIVT01000001">
    <property type="protein sequence ID" value="SVP88258.1"/>
    <property type="molecule type" value="Genomic_DNA"/>
</dbReference>
<feature type="domain" description="RAP" evidence="1">
    <location>
        <begin position="360"/>
        <end position="418"/>
    </location>
</feature>
<accession>A0A3B0MFL5</accession>
<proteinExistence type="predicted"/>
<dbReference type="EMBL" id="UIVS01000001">
    <property type="protein sequence ID" value="SVP89429.1"/>
    <property type="molecule type" value="Genomic_DNA"/>
</dbReference>
<evidence type="ECO:0000259" key="1">
    <source>
        <dbReference type="PROSITE" id="PS51286"/>
    </source>
</evidence>